<dbReference type="GO" id="GO:0003723">
    <property type="term" value="F:RNA binding"/>
    <property type="evidence" value="ECO:0007669"/>
    <property type="project" value="InterPro"/>
</dbReference>
<name>A0A931F7J4_9FIRM</name>
<dbReference type="Pfam" id="PF00588">
    <property type="entry name" value="SpoU_methylase"/>
    <property type="match status" value="1"/>
</dbReference>
<dbReference type="Gene3D" id="3.40.1280.10">
    <property type="match status" value="1"/>
</dbReference>
<dbReference type="PANTHER" id="PTHR46429">
    <property type="entry name" value="23S RRNA (GUANOSINE-2'-O-)-METHYLTRANSFERASE RLMB"/>
    <property type="match status" value="1"/>
</dbReference>
<organism evidence="5 6">
    <name type="scientific">Halonatronomonas betaini</name>
    <dbReference type="NCBI Taxonomy" id="2778430"/>
    <lineage>
        <taxon>Bacteria</taxon>
        <taxon>Bacillati</taxon>
        <taxon>Bacillota</taxon>
        <taxon>Clostridia</taxon>
        <taxon>Halanaerobiales</taxon>
        <taxon>Halarsenatibacteraceae</taxon>
        <taxon>Halonatronomonas</taxon>
    </lineage>
</organism>
<evidence type="ECO:0000256" key="1">
    <source>
        <dbReference type="ARBA" id="ARBA00007228"/>
    </source>
</evidence>
<comment type="similarity">
    <text evidence="1">Belongs to the class IV-like SAM-binding methyltransferase superfamily. RNA methyltransferase TrmH family.</text>
</comment>
<protein>
    <submittedName>
        <fullName evidence="5">23S rRNA (Guanosine(2251)-2'-O)-methyltransferase RlmB</fullName>
    </submittedName>
</protein>
<dbReference type="FunFam" id="3.40.1280.10:FF:000008">
    <property type="entry name" value="Group 3 RNA methyltransferase TrmH"/>
    <property type="match status" value="1"/>
</dbReference>
<dbReference type="AlphaFoldDB" id="A0A931F7J4"/>
<evidence type="ECO:0000256" key="3">
    <source>
        <dbReference type="ARBA" id="ARBA00022679"/>
    </source>
</evidence>
<dbReference type="Pfam" id="PF08032">
    <property type="entry name" value="SpoU_sub_bind"/>
    <property type="match status" value="1"/>
</dbReference>
<dbReference type="NCBIfam" id="TIGR00186">
    <property type="entry name" value="rRNA_methyl_3"/>
    <property type="match status" value="1"/>
</dbReference>
<dbReference type="GO" id="GO:0032259">
    <property type="term" value="P:methylation"/>
    <property type="evidence" value="ECO:0007669"/>
    <property type="project" value="UniProtKB-KW"/>
</dbReference>
<keyword evidence="3" id="KW-0808">Transferase</keyword>
<dbReference type="CDD" id="cd18103">
    <property type="entry name" value="SpoU-like_RlmB"/>
    <property type="match status" value="1"/>
</dbReference>
<keyword evidence="2" id="KW-0489">Methyltransferase</keyword>
<dbReference type="InterPro" id="IPR013123">
    <property type="entry name" value="SpoU_subst-bd"/>
</dbReference>
<dbReference type="RefSeq" id="WP_270455069.1">
    <property type="nucleotide sequence ID" value="NZ_JADPIE010000009.1"/>
</dbReference>
<evidence type="ECO:0000313" key="5">
    <source>
        <dbReference type="EMBL" id="MBF8437995.1"/>
    </source>
</evidence>
<dbReference type="Proteomes" id="UP000621436">
    <property type="component" value="Unassembled WGS sequence"/>
</dbReference>
<dbReference type="InterPro" id="IPR029064">
    <property type="entry name" value="Ribosomal_eL30-like_sf"/>
</dbReference>
<dbReference type="InterPro" id="IPR001537">
    <property type="entry name" value="SpoU_MeTrfase"/>
</dbReference>
<reference evidence="5" key="1">
    <citation type="submission" date="2020-11" db="EMBL/GenBank/DDBJ databases">
        <title>Halonatronomonas betainensis gen. nov., sp. nov. a novel haloalkaliphilic representative of the family Halanaerobiacae capable of betaine degradation.</title>
        <authorList>
            <person name="Boltyanskaya Y."/>
            <person name="Kevbrin V."/>
            <person name="Detkova E."/>
            <person name="Grouzdev D.S."/>
            <person name="Koziaeva V."/>
            <person name="Zhilina T."/>
        </authorList>
    </citation>
    <scope>NUCLEOTIDE SEQUENCE</scope>
    <source>
        <strain evidence="5">Z-7014</strain>
    </source>
</reference>
<evidence type="ECO:0000256" key="2">
    <source>
        <dbReference type="ARBA" id="ARBA00022603"/>
    </source>
</evidence>
<keyword evidence="6" id="KW-1185">Reference proteome</keyword>
<dbReference type="GO" id="GO:0006396">
    <property type="term" value="P:RNA processing"/>
    <property type="evidence" value="ECO:0007669"/>
    <property type="project" value="InterPro"/>
</dbReference>
<sequence length="250" mass="27465">MAKIIGKNPVIEAMIGGRNIHEIIIQENLDSGRLNDIKKLAKKEGIKLKEVSAIEINRIAEIDNHQGIVALAEDIKLYSLEEFLEKAPQSNGFLLNKPRFLILDQIQDPHNFGALIRTAQSAGFDGVIFHENRFCDLSAIVLKASSGAAEHIPLIKVKNLNRAIEDLKSKGVWIAGADMEGKQQYFEADFTGAIGIVIGNEGSGLRRLVKENCDFLVSIPVTENPGSLNASVAAGILIYETVRQRKIKLD</sequence>
<dbReference type="InterPro" id="IPR029028">
    <property type="entry name" value="Alpha/beta_knot_MTases"/>
</dbReference>
<dbReference type="InterPro" id="IPR004441">
    <property type="entry name" value="rRNA_MeTrfase_TrmH"/>
</dbReference>
<dbReference type="PANTHER" id="PTHR46429:SF1">
    <property type="entry name" value="23S RRNA (GUANOSINE-2'-O-)-METHYLTRANSFERASE RLMB"/>
    <property type="match status" value="1"/>
</dbReference>
<dbReference type="SMART" id="SM00967">
    <property type="entry name" value="SpoU_sub_bind"/>
    <property type="match status" value="1"/>
</dbReference>
<comment type="caution">
    <text evidence="5">The sequence shown here is derived from an EMBL/GenBank/DDBJ whole genome shotgun (WGS) entry which is preliminary data.</text>
</comment>
<dbReference type="SUPFAM" id="SSF55315">
    <property type="entry name" value="L30e-like"/>
    <property type="match status" value="1"/>
</dbReference>
<dbReference type="GO" id="GO:0005829">
    <property type="term" value="C:cytosol"/>
    <property type="evidence" value="ECO:0007669"/>
    <property type="project" value="TreeGrafter"/>
</dbReference>
<proteinExistence type="inferred from homology"/>
<dbReference type="SUPFAM" id="SSF75217">
    <property type="entry name" value="alpha/beta knot"/>
    <property type="match status" value="1"/>
</dbReference>
<dbReference type="Gene3D" id="3.30.1330.30">
    <property type="match status" value="1"/>
</dbReference>
<dbReference type="InterPro" id="IPR029026">
    <property type="entry name" value="tRNA_m1G_MTases_N"/>
</dbReference>
<dbReference type="GO" id="GO:0008173">
    <property type="term" value="F:RNA methyltransferase activity"/>
    <property type="evidence" value="ECO:0007669"/>
    <property type="project" value="InterPro"/>
</dbReference>
<feature type="domain" description="RNA 2-O ribose methyltransferase substrate binding" evidence="4">
    <location>
        <begin position="3"/>
        <end position="78"/>
    </location>
</feature>
<accession>A0A931F7J4</accession>
<evidence type="ECO:0000313" key="6">
    <source>
        <dbReference type="Proteomes" id="UP000621436"/>
    </source>
</evidence>
<evidence type="ECO:0000259" key="4">
    <source>
        <dbReference type="SMART" id="SM00967"/>
    </source>
</evidence>
<gene>
    <name evidence="5" type="primary">rlmB</name>
    <name evidence="5" type="ORF">I0Q91_12965</name>
</gene>
<dbReference type="EMBL" id="JADPIE010000009">
    <property type="protein sequence ID" value="MBF8437995.1"/>
    <property type="molecule type" value="Genomic_DNA"/>
</dbReference>